<evidence type="ECO:0000313" key="2">
    <source>
        <dbReference type="Proteomes" id="UP000460718"/>
    </source>
</evidence>
<protein>
    <submittedName>
        <fullName evidence="1">Uncharacterized protein</fullName>
    </submittedName>
</protein>
<evidence type="ECO:0000313" key="1">
    <source>
        <dbReference type="EMBL" id="KAE8994613.1"/>
    </source>
</evidence>
<dbReference type="AlphaFoldDB" id="A0A6A3JSL5"/>
<dbReference type="Proteomes" id="UP000460718">
    <property type="component" value="Unassembled WGS sequence"/>
</dbReference>
<sequence length="77" mass="7541">MALSMVAGVSAGEGMECVEGVVVVGVVEVPAGGTCEAVGEGVERVGGVEVTGVVATGGVFPVRPSMVPALMIQLIKN</sequence>
<proteinExistence type="predicted"/>
<gene>
    <name evidence="1" type="ORF">PF011_g16662</name>
</gene>
<dbReference type="EMBL" id="QXFW01001208">
    <property type="protein sequence ID" value="KAE8994613.1"/>
    <property type="molecule type" value="Genomic_DNA"/>
</dbReference>
<comment type="caution">
    <text evidence="1">The sequence shown here is derived from an EMBL/GenBank/DDBJ whole genome shotgun (WGS) entry which is preliminary data.</text>
</comment>
<accession>A0A6A3JSL5</accession>
<reference evidence="1 2" key="1">
    <citation type="submission" date="2018-09" db="EMBL/GenBank/DDBJ databases">
        <title>Genomic investigation of the strawberry pathogen Phytophthora fragariae indicates pathogenicity is determined by transcriptional variation in three key races.</title>
        <authorList>
            <person name="Adams T.M."/>
            <person name="Armitage A.D."/>
            <person name="Sobczyk M.K."/>
            <person name="Bates H.J."/>
            <person name="Dunwell J.M."/>
            <person name="Nellist C.F."/>
            <person name="Harrison R.J."/>
        </authorList>
    </citation>
    <scope>NUCLEOTIDE SEQUENCE [LARGE SCALE GENOMIC DNA]</scope>
    <source>
        <strain evidence="1 2">SCRP245</strain>
    </source>
</reference>
<organism evidence="1 2">
    <name type="scientific">Phytophthora fragariae</name>
    <dbReference type="NCBI Taxonomy" id="53985"/>
    <lineage>
        <taxon>Eukaryota</taxon>
        <taxon>Sar</taxon>
        <taxon>Stramenopiles</taxon>
        <taxon>Oomycota</taxon>
        <taxon>Peronosporomycetes</taxon>
        <taxon>Peronosporales</taxon>
        <taxon>Peronosporaceae</taxon>
        <taxon>Phytophthora</taxon>
    </lineage>
</organism>
<name>A0A6A3JSL5_9STRA</name>